<dbReference type="Proteomes" id="UP000252289">
    <property type="component" value="Unassembled WGS sequence"/>
</dbReference>
<keyword evidence="3" id="KW-0238">DNA-binding</keyword>
<dbReference type="GO" id="GO:0003700">
    <property type="term" value="F:DNA-binding transcription factor activity"/>
    <property type="evidence" value="ECO:0007669"/>
    <property type="project" value="InterPro"/>
</dbReference>
<dbReference type="InterPro" id="IPR036388">
    <property type="entry name" value="WH-like_DNA-bd_sf"/>
</dbReference>
<dbReference type="PROSITE" id="PS50931">
    <property type="entry name" value="HTH_LYSR"/>
    <property type="match status" value="1"/>
</dbReference>
<dbReference type="Gene3D" id="1.10.10.10">
    <property type="entry name" value="Winged helix-like DNA-binding domain superfamily/Winged helix DNA-binding domain"/>
    <property type="match status" value="1"/>
</dbReference>
<protein>
    <submittedName>
        <fullName evidence="6">LysR family transcriptional regulator</fullName>
    </submittedName>
</protein>
<gene>
    <name evidence="6" type="ORF">DBW64_02985</name>
</gene>
<dbReference type="CDD" id="cd05466">
    <property type="entry name" value="PBP2_LTTR_substrate"/>
    <property type="match status" value="1"/>
</dbReference>
<dbReference type="InterPro" id="IPR000847">
    <property type="entry name" value="LysR_HTH_N"/>
</dbReference>
<dbReference type="GO" id="GO:0005829">
    <property type="term" value="C:cytosol"/>
    <property type="evidence" value="ECO:0007669"/>
    <property type="project" value="TreeGrafter"/>
</dbReference>
<evidence type="ECO:0000259" key="5">
    <source>
        <dbReference type="PROSITE" id="PS50931"/>
    </source>
</evidence>
<dbReference type="PANTHER" id="PTHR30419">
    <property type="entry name" value="HTH-TYPE TRANSCRIPTIONAL REGULATOR YBHD"/>
    <property type="match status" value="1"/>
</dbReference>
<keyword evidence="2" id="KW-0805">Transcription regulation</keyword>
<sequence>MITFKELRYVALLDKYKNFSQAAKHAGISQPALSMAISKLEEKLDVTLFYRDTNGVVRSNIYSDFLSNEGGSIIKNVDDILLQLKSITKKNTGSVDFGVGNIVAESILPGALKSFCNKNKEVYPKFISGYWYELREKLLRQEINFFITANHLDAVDQEITQEDFINLKVNFYARFDHPLTKLDNIYCFNLIQYPVITYHTVSSKKYIFDRLETQQQINKLEKNFPAGNLESVKLAVPIVSDTNYVIMAPEKFFKNEVNQGLFKVLEIDDFDLTLKIKLVTRSNELLSPIELDMVESFYLERDAFVGL</sequence>
<evidence type="ECO:0000256" key="2">
    <source>
        <dbReference type="ARBA" id="ARBA00023015"/>
    </source>
</evidence>
<organism evidence="6 7">
    <name type="scientific">PS1 clade bacterium</name>
    <dbReference type="NCBI Taxonomy" id="2175152"/>
    <lineage>
        <taxon>Bacteria</taxon>
        <taxon>Pseudomonadati</taxon>
        <taxon>Pseudomonadota</taxon>
        <taxon>Alphaproteobacteria</taxon>
        <taxon>PS1 clade</taxon>
    </lineage>
</organism>
<dbReference type="SUPFAM" id="SSF46785">
    <property type="entry name" value="Winged helix' DNA-binding domain"/>
    <property type="match status" value="1"/>
</dbReference>
<dbReference type="Pfam" id="PF03466">
    <property type="entry name" value="LysR_substrate"/>
    <property type="match status" value="1"/>
</dbReference>
<dbReference type="PRINTS" id="PR00039">
    <property type="entry name" value="HTHLYSR"/>
</dbReference>
<dbReference type="InterPro" id="IPR005119">
    <property type="entry name" value="LysR_subst-bd"/>
</dbReference>
<evidence type="ECO:0000313" key="7">
    <source>
        <dbReference type="Proteomes" id="UP000252289"/>
    </source>
</evidence>
<evidence type="ECO:0000313" key="6">
    <source>
        <dbReference type="EMBL" id="RCL84629.1"/>
    </source>
</evidence>
<comment type="similarity">
    <text evidence="1">Belongs to the LysR transcriptional regulatory family.</text>
</comment>
<feature type="domain" description="HTH lysR-type" evidence="5">
    <location>
        <begin position="2"/>
        <end position="59"/>
    </location>
</feature>
<dbReference type="GO" id="GO:0003677">
    <property type="term" value="F:DNA binding"/>
    <property type="evidence" value="ECO:0007669"/>
    <property type="project" value="UniProtKB-KW"/>
</dbReference>
<dbReference type="Gene3D" id="3.40.190.290">
    <property type="match status" value="1"/>
</dbReference>
<dbReference type="InterPro" id="IPR036390">
    <property type="entry name" value="WH_DNA-bd_sf"/>
</dbReference>
<proteinExistence type="inferred from homology"/>
<evidence type="ECO:0000256" key="4">
    <source>
        <dbReference type="ARBA" id="ARBA00023163"/>
    </source>
</evidence>
<reference evidence="6 7" key="1">
    <citation type="journal article" date="2018" name="Microbiome">
        <title>Fine metagenomic profile of the Mediterranean stratified and mixed water columns revealed by assembly and recruitment.</title>
        <authorList>
            <person name="Haro-Moreno J.M."/>
            <person name="Lopez-Perez M."/>
            <person name="De La Torre J.R."/>
            <person name="Picazo A."/>
            <person name="Camacho A."/>
            <person name="Rodriguez-Valera F."/>
        </authorList>
    </citation>
    <scope>NUCLEOTIDE SEQUENCE [LARGE SCALE GENOMIC DNA]</scope>
    <source>
        <strain evidence="6">MED-G50</strain>
    </source>
</reference>
<evidence type="ECO:0000256" key="3">
    <source>
        <dbReference type="ARBA" id="ARBA00023125"/>
    </source>
</evidence>
<comment type="caution">
    <text evidence="6">The sequence shown here is derived from an EMBL/GenBank/DDBJ whole genome shotgun (WGS) entry which is preliminary data.</text>
</comment>
<accession>A0A368EMP7</accession>
<keyword evidence="4" id="KW-0804">Transcription</keyword>
<dbReference type="AlphaFoldDB" id="A0A368EMP7"/>
<dbReference type="Pfam" id="PF00126">
    <property type="entry name" value="HTH_1"/>
    <property type="match status" value="1"/>
</dbReference>
<dbReference type="InterPro" id="IPR050950">
    <property type="entry name" value="HTH-type_LysR_regulators"/>
</dbReference>
<evidence type="ECO:0000256" key="1">
    <source>
        <dbReference type="ARBA" id="ARBA00009437"/>
    </source>
</evidence>
<dbReference type="EMBL" id="QOQK01000010">
    <property type="protein sequence ID" value="RCL84629.1"/>
    <property type="molecule type" value="Genomic_DNA"/>
</dbReference>
<dbReference type="PANTHER" id="PTHR30419:SF30">
    <property type="entry name" value="LYSR FAMILY TRANSCRIPTIONAL REGULATOR"/>
    <property type="match status" value="1"/>
</dbReference>
<name>A0A368EMP7_9PROT</name>
<dbReference type="SUPFAM" id="SSF53850">
    <property type="entry name" value="Periplasmic binding protein-like II"/>
    <property type="match status" value="1"/>
</dbReference>